<organism evidence="1 2">
    <name type="scientific">Pseudomonas savastanoi pv. glycinea str. race 4</name>
    <dbReference type="NCBI Taxonomy" id="875330"/>
    <lineage>
        <taxon>Bacteria</taxon>
        <taxon>Pseudomonadati</taxon>
        <taxon>Pseudomonadota</taxon>
        <taxon>Gammaproteobacteria</taxon>
        <taxon>Pseudomonadales</taxon>
        <taxon>Pseudomonadaceae</taxon>
        <taxon>Pseudomonas</taxon>
    </lineage>
</organism>
<gene>
    <name evidence="1" type="ORF">Pgy4_30075</name>
</gene>
<protein>
    <submittedName>
        <fullName evidence="1">Uncharacterized protein</fullName>
    </submittedName>
</protein>
<evidence type="ECO:0000313" key="1">
    <source>
        <dbReference type="EMBL" id="EGH17230.1"/>
    </source>
</evidence>
<accession>F3CD88</accession>
<reference evidence="1 2" key="1">
    <citation type="journal article" date="2011" name="PLoS Pathog.">
        <title>Dynamic evolution of pathogenicity revealed by sequencing and comparative genomics of 19 Pseudomonas syringae isolates.</title>
        <authorList>
            <person name="Baltrus D.A."/>
            <person name="Nishimura M.T."/>
            <person name="Romanchuk A."/>
            <person name="Chang J.H."/>
            <person name="Mukhtar M.S."/>
            <person name="Cherkis K."/>
            <person name="Roach J."/>
            <person name="Grant S.R."/>
            <person name="Jones C.D."/>
            <person name="Dangl J.L."/>
        </authorList>
    </citation>
    <scope>NUCLEOTIDE SEQUENCE [LARGE SCALE GENOMIC DNA]</scope>
    <source>
        <strain evidence="2">race 4</strain>
    </source>
</reference>
<dbReference type="BioCyc" id="PSYR875330:G11XH-5717-MONOMER"/>
<comment type="caution">
    <text evidence="1">The sequence shown here is derived from an EMBL/GenBank/DDBJ whole genome shotgun (WGS) entry which is preliminary data.</text>
</comment>
<sequence length="40" mass="4356">MLVAEQSQFPEEEHLAFETIAAITMVVIEVAEKAVGLPLT</sequence>
<evidence type="ECO:0000313" key="2">
    <source>
        <dbReference type="Proteomes" id="UP000005466"/>
    </source>
</evidence>
<dbReference type="Proteomes" id="UP000005466">
    <property type="component" value="Unassembled WGS sequence"/>
</dbReference>
<dbReference type="HOGENOM" id="CLU_3295252_0_0_6"/>
<dbReference type="EMBL" id="ADWY01001605">
    <property type="protein sequence ID" value="EGH17230.1"/>
    <property type="molecule type" value="Genomic_DNA"/>
</dbReference>
<name>F3CD88_PSESG</name>
<dbReference type="AlphaFoldDB" id="F3CD88"/>
<proteinExistence type="predicted"/>